<organism evidence="1 2">
    <name type="scientific">Candidatus Electrothrix aarhusensis</name>
    <dbReference type="NCBI Taxonomy" id="1859131"/>
    <lineage>
        <taxon>Bacteria</taxon>
        <taxon>Pseudomonadati</taxon>
        <taxon>Thermodesulfobacteriota</taxon>
        <taxon>Desulfobulbia</taxon>
        <taxon>Desulfobulbales</taxon>
        <taxon>Desulfobulbaceae</taxon>
        <taxon>Candidatus Electrothrix</taxon>
    </lineage>
</organism>
<dbReference type="EMBL" id="MTKO01000129">
    <property type="protein sequence ID" value="RWX43160.1"/>
    <property type="molecule type" value="Genomic_DNA"/>
</dbReference>
<dbReference type="AlphaFoldDB" id="A0A3S3QBR0"/>
<dbReference type="Proteomes" id="UP000287853">
    <property type="component" value="Unassembled WGS sequence"/>
</dbReference>
<dbReference type="Pfam" id="PF12784">
    <property type="entry name" value="PDDEXK_2"/>
    <property type="match status" value="1"/>
</dbReference>
<gene>
    <name evidence="1" type="ORF">H206_00592</name>
</gene>
<comment type="caution">
    <text evidence="1">The sequence shown here is derived from an EMBL/GenBank/DDBJ whole genome shotgun (WGS) entry which is preliminary data.</text>
</comment>
<evidence type="ECO:0000313" key="1">
    <source>
        <dbReference type="EMBL" id="RWX43160.1"/>
    </source>
</evidence>
<accession>A0A3S3QBR0</accession>
<sequence length="268" mass="30903">MKHVASLRYGVVFEKAFCDPEIFVAFIRDMLGIALEIEQVETEKEFDPPIGYVAPRFDLFAEDKKHRVIVDIQHARSIDHYDRFLYYHCAALLEQIANSKDYHPALKVFTLVVLTSGDRHKTDIAMTDFDPHDLSGNPLNEIPHKIIYLCPKYVNDATPEPYREWLLAINDTLDEEVDEKRYSRPEIHKLFDHIQKDRISPAERANMIEEYHQEELQRAQFDEGKLAVAKALLKEGISPDIIAKTTGFPLDVIRGIKNRVVISNSNVS</sequence>
<proteinExistence type="predicted"/>
<name>A0A3S3QBR0_9BACT</name>
<keyword evidence="2" id="KW-1185">Reference proteome</keyword>
<protein>
    <submittedName>
        <fullName evidence="1">PD-(D/E)XK nuclease family transposase</fullName>
    </submittedName>
</protein>
<reference evidence="1 2" key="1">
    <citation type="submission" date="2017-01" db="EMBL/GenBank/DDBJ databases">
        <title>The cable genome- insights into the physiology and evolution of filamentous bacteria capable of sulfide oxidation via long distance electron transfer.</title>
        <authorList>
            <person name="Schreiber L."/>
            <person name="Bjerg J.T."/>
            <person name="Boggild A."/>
            <person name="Van De Vossenberg J."/>
            <person name="Meysman F."/>
            <person name="Nielsen L.P."/>
            <person name="Schramm A."/>
            <person name="Kjeldsen K.U."/>
        </authorList>
    </citation>
    <scope>NUCLEOTIDE SEQUENCE [LARGE SCALE GENOMIC DNA]</scope>
    <source>
        <strain evidence="1">MCF</strain>
    </source>
</reference>
<evidence type="ECO:0000313" key="2">
    <source>
        <dbReference type="Proteomes" id="UP000287853"/>
    </source>
</evidence>